<keyword evidence="10" id="KW-1185">Reference proteome</keyword>
<evidence type="ECO:0000256" key="3">
    <source>
        <dbReference type="ARBA" id="ARBA00022763"/>
    </source>
</evidence>
<dbReference type="RefSeq" id="WP_390884397.1">
    <property type="nucleotide sequence ID" value="NZ_CP063458.1"/>
</dbReference>
<dbReference type="InterPro" id="IPR036590">
    <property type="entry name" value="SRAP-like"/>
</dbReference>
<evidence type="ECO:0000256" key="4">
    <source>
        <dbReference type="ARBA" id="ARBA00022801"/>
    </source>
</evidence>
<dbReference type="Pfam" id="PF02586">
    <property type="entry name" value="SRAP"/>
    <property type="match status" value="1"/>
</dbReference>
<keyword evidence="7" id="KW-0456">Lyase</keyword>
<dbReference type="Proteomes" id="UP000593765">
    <property type="component" value="Chromosome"/>
</dbReference>
<accession>A0A7M2X3K4</accession>
<dbReference type="Gene3D" id="3.90.1680.10">
    <property type="entry name" value="SOS response associated peptidase-like"/>
    <property type="match status" value="1"/>
</dbReference>
<sequence>MCGRYTLSKLEQILRQFPGITALPPELAPRFNIAPTQPILAITNEHPNEVTHLYWGLVPSWAKDVSIGSKMINARAETVAEKATYRRPLSRRRCLILADGFYEWRKNPDKTKTPMYIRLKSGNLFAFAGLWEMWSSSDGSELPSGTVITTRPNALMADIHDRMPVILPPSAYKKWLTPEERSAEEFTGLLEPYPADDMEAYPVSSRVGSVKNNDRRLIDPVERDTLF</sequence>
<evidence type="ECO:0000256" key="1">
    <source>
        <dbReference type="ARBA" id="ARBA00008136"/>
    </source>
</evidence>
<evidence type="ECO:0000256" key="8">
    <source>
        <dbReference type="RuleBase" id="RU364100"/>
    </source>
</evidence>
<evidence type="ECO:0000256" key="6">
    <source>
        <dbReference type="ARBA" id="ARBA00023125"/>
    </source>
</evidence>
<keyword evidence="3" id="KW-0227">DNA damage</keyword>
<reference evidence="9 10" key="1">
    <citation type="submission" date="2020-10" db="EMBL/GenBank/DDBJ databases">
        <title>Wide distribution of Phycisphaera-like planctomycetes from WD2101 soil group in peatlands and genome analysis of the first cultivated representative.</title>
        <authorList>
            <person name="Dedysh S.N."/>
            <person name="Beletsky A.V."/>
            <person name="Ivanova A."/>
            <person name="Kulichevskaya I.S."/>
            <person name="Suzina N.E."/>
            <person name="Philippov D.A."/>
            <person name="Rakitin A.L."/>
            <person name="Mardanov A.V."/>
            <person name="Ravin N.V."/>
        </authorList>
    </citation>
    <scope>NUCLEOTIDE SEQUENCE [LARGE SCALE GENOMIC DNA]</scope>
    <source>
        <strain evidence="9 10">M1803</strain>
    </source>
</reference>
<evidence type="ECO:0000256" key="5">
    <source>
        <dbReference type="ARBA" id="ARBA00023124"/>
    </source>
</evidence>
<keyword evidence="5" id="KW-0190">Covalent protein-DNA linkage</keyword>
<name>A0A7M2X3K4_9BACT</name>
<protein>
    <recommendedName>
        <fullName evidence="8">Abasic site processing protein</fullName>
        <ecNumber evidence="8">3.4.-.-</ecNumber>
    </recommendedName>
</protein>
<dbReference type="GO" id="GO:0016829">
    <property type="term" value="F:lyase activity"/>
    <property type="evidence" value="ECO:0007669"/>
    <property type="project" value="UniProtKB-KW"/>
</dbReference>
<dbReference type="GO" id="GO:0006508">
    <property type="term" value="P:proteolysis"/>
    <property type="evidence" value="ECO:0007669"/>
    <property type="project" value="UniProtKB-KW"/>
</dbReference>
<organism evidence="9 10">
    <name type="scientific">Humisphaera borealis</name>
    <dbReference type="NCBI Taxonomy" id="2807512"/>
    <lineage>
        <taxon>Bacteria</taxon>
        <taxon>Pseudomonadati</taxon>
        <taxon>Planctomycetota</taxon>
        <taxon>Phycisphaerae</taxon>
        <taxon>Tepidisphaerales</taxon>
        <taxon>Tepidisphaeraceae</taxon>
        <taxon>Humisphaera</taxon>
    </lineage>
</organism>
<evidence type="ECO:0000256" key="2">
    <source>
        <dbReference type="ARBA" id="ARBA00022670"/>
    </source>
</evidence>
<gene>
    <name evidence="9" type="ORF">IPV69_05325</name>
</gene>
<dbReference type="KEGG" id="hbs:IPV69_05325"/>
<dbReference type="EC" id="3.4.-.-" evidence="8"/>
<evidence type="ECO:0000313" key="10">
    <source>
        <dbReference type="Proteomes" id="UP000593765"/>
    </source>
</evidence>
<evidence type="ECO:0000256" key="7">
    <source>
        <dbReference type="ARBA" id="ARBA00023239"/>
    </source>
</evidence>
<dbReference type="PANTHER" id="PTHR13604:SF0">
    <property type="entry name" value="ABASIC SITE PROCESSING PROTEIN HMCES"/>
    <property type="match status" value="1"/>
</dbReference>
<dbReference type="EMBL" id="CP063458">
    <property type="protein sequence ID" value="QOV92346.1"/>
    <property type="molecule type" value="Genomic_DNA"/>
</dbReference>
<dbReference type="SUPFAM" id="SSF143081">
    <property type="entry name" value="BB1717-like"/>
    <property type="match status" value="1"/>
</dbReference>
<comment type="similarity">
    <text evidence="1 8">Belongs to the SOS response-associated peptidase family.</text>
</comment>
<keyword evidence="4 8" id="KW-0378">Hydrolase</keyword>
<proteinExistence type="inferred from homology"/>
<keyword evidence="2 8" id="KW-0645">Protease</keyword>
<evidence type="ECO:0000313" key="9">
    <source>
        <dbReference type="EMBL" id="QOV92346.1"/>
    </source>
</evidence>
<dbReference type="InterPro" id="IPR003738">
    <property type="entry name" value="SRAP"/>
</dbReference>
<dbReference type="GO" id="GO:0008233">
    <property type="term" value="F:peptidase activity"/>
    <property type="evidence" value="ECO:0007669"/>
    <property type="project" value="UniProtKB-KW"/>
</dbReference>
<dbReference type="GO" id="GO:0106300">
    <property type="term" value="P:protein-DNA covalent cross-linking repair"/>
    <property type="evidence" value="ECO:0007669"/>
    <property type="project" value="InterPro"/>
</dbReference>
<dbReference type="PANTHER" id="PTHR13604">
    <property type="entry name" value="DC12-RELATED"/>
    <property type="match status" value="1"/>
</dbReference>
<dbReference type="AlphaFoldDB" id="A0A7M2X3K4"/>
<keyword evidence="6" id="KW-0238">DNA-binding</keyword>
<dbReference type="GO" id="GO:0003697">
    <property type="term" value="F:single-stranded DNA binding"/>
    <property type="evidence" value="ECO:0007669"/>
    <property type="project" value="InterPro"/>
</dbReference>